<evidence type="ECO:0000256" key="1">
    <source>
        <dbReference type="ARBA" id="ARBA00022691"/>
    </source>
</evidence>
<dbReference type="Proteomes" id="UP001500742">
    <property type="component" value="Unassembled WGS sequence"/>
</dbReference>
<dbReference type="InterPro" id="IPR046470">
    <property type="entry name" value="SAM_HAT_C"/>
</dbReference>
<dbReference type="Gene3D" id="2.40.30.90">
    <property type="entry name" value="Bacterial fluorinating enzyme like"/>
    <property type="match status" value="1"/>
</dbReference>
<dbReference type="SUPFAM" id="SSF102522">
    <property type="entry name" value="Bacterial fluorinating enzyme, N-terminal domain"/>
    <property type="match status" value="1"/>
</dbReference>
<proteinExistence type="inferred from homology"/>
<name>A0ABP7PFB4_9SPHI</name>
<feature type="domain" description="S-adenosyl-l-methionine hydroxide adenosyltransferase C-terminal" evidence="4">
    <location>
        <begin position="203"/>
        <end position="296"/>
    </location>
</feature>
<dbReference type="InterPro" id="IPR023228">
    <property type="entry name" value="SAM_OH_AdoTrfase_N_sf"/>
</dbReference>
<keyword evidence="6" id="KW-1185">Reference proteome</keyword>
<dbReference type="EMBL" id="BAAAZC010000008">
    <property type="protein sequence ID" value="GAA3964408.1"/>
    <property type="molecule type" value="Genomic_DNA"/>
</dbReference>
<reference evidence="6" key="1">
    <citation type="journal article" date="2019" name="Int. J. Syst. Evol. Microbiol.">
        <title>The Global Catalogue of Microorganisms (GCM) 10K type strain sequencing project: providing services to taxonomists for standard genome sequencing and annotation.</title>
        <authorList>
            <consortium name="The Broad Institute Genomics Platform"/>
            <consortium name="The Broad Institute Genome Sequencing Center for Infectious Disease"/>
            <person name="Wu L."/>
            <person name="Ma J."/>
        </authorList>
    </citation>
    <scope>NUCLEOTIDE SEQUENCE [LARGE SCALE GENOMIC DNA]</scope>
    <source>
        <strain evidence="6">JCM 16601</strain>
    </source>
</reference>
<evidence type="ECO:0000313" key="5">
    <source>
        <dbReference type="EMBL" id="GAA3964408.1"/>
    </source>
</evidence>
<comment type="similarity">
    <text evidence="2">Belongs to the SAM hydrolase / SAM-dependent halogenase family.</text>
</comment>
<sequence>MIILASMSKKLLLILSLFISYCSYAQNKIVVFQSDFGLKDGAVSAMKGVAMGVSPHLKLYDLTHEIPAYNIWEASYRLYQTVTYWPAGTVFVSVVDPGVGTSRKSVVLKTNTGQYIVTPDNGTLTLVSESLGIAEIRQIDENVNRRRGSEKSYTFHGRDVYAYTAARLAAGVITYEQVGPELPKEVVKLPYQKAELENGKLKGTIDILDVQYGNLWTNIGDDLIKPLNLKVGDVLHLIVYHNGKKAYEGDAPYSSTFGQVAKGKPLAYLNSLLQLSFALNQGSFADVYKIGSGSEWSVLVSRK</sequence>
<protein>
    <submittedName>
        <fullName evidence="5">S-adenosyl-l-methionine hydroxide adenosyltransferase family protein</fullName>
    </submittedName>
</protein>
<dbReference type="Pfam" id="PF01887">
    <property type="entry name" value="SAM_HAT_N"/>
    <property type="match status" value="1"/>
</dbReference>
<evidence type="ECO:0000256" key="2">
    <source>
        <dbReference type="ARBA" id="ARBA00024035"/>
    </source>
</evidence>
<feature type="domain" description="S-adenosyl-l-methionine hydroxide adenosyltransferase N-terminal" evidence="3">
    <location>
        <begin position="30"/>
        <end position="179"/>
    </location>
</feature>
<evidence type="ECO:0000259" key="4">
    <source>
        <dbReference type="Pfam" id="PF20257"/>
    </source>
</evidence>
<dbReference type="Pfam" id="PF20257">
    <property type="entry name" value="SAM_HAT_C"/>
    <property type="match status" value="1"/>
</dbReference>
<evidence type="ECO:0000259" key="3">
    <source>
        <dbReference type="Pfam" id="PF01887"/>
    </source>
</evidence>
<dbReference type="InterPro" id="IPR046469">
    <property type="entry name" value="SAM_HAT_N"/>
</dbReference>
<evidence type="ECO:0000313" key="6">
    <source>
        <dbReference type="Proteomes" id="UP001500742"/>
    </source>
</evidence>
<dbReference type="SUPFAM" id="SSF101852">
    <property type="entry name" value="Bacterial fluorinating enzyme, C-terminal domain"/>
    <property type="match status" value="1"/>
</dbReference>
<dbReference type="InterPro" id="IPR002747">
    <property type="entry name" value="SAM_OH_AdoTrfase"/>
</dbReference>
<dbReference type="RefSeq" id="WP_259092218.1">
    <property type="nucleotide sequence ID" value="NZ_JANTYS010000011.1"/>
</dbReference>
<organism evidence="5 6">
    <name type="scientific">Mucilaginibacter dorajii</name>
    <dbReference type="NCBI Taxonomy" id="692994"/>
    <lineage>
        <taxon>Bacteria</taxon>
        <taxon>Pseudomonadati</taxon>
        <taxon>Bacteroidota</taxon>
        <taxon>Sphingobacteriia</taxon>
        <taxon>Sphingobacteriales</taxon>
        <taxon>Sphingobacteriaceae</taxon>
        <taxon>Mucilaginibacter</taxon>
    </lineage>
</organism>
<keyword evidence="1" id="KW-0949">S-adenosyl-L-methionine</keyword>
<dbReference type="PIRSF" id="PIRSF006779">
    <property type="entry name" value="UCP006779"/>
    <property type="match status" value="1"/>
</dbReference>
<gene>
    <name evidence="5" type="ORF">GCM10022210_10960</name>
</gene>
<dbReference type="PANTHER" id="PTHR35092">
    <property type="entry name" value="CHLORINASE MJ1651"/>
    <property type="match status" value="1"/>
</dbReference>
<dbReference type="Gene3D" id="3.40.50.10790">
    <property type="entry name" value="S-adenosyl-l-methionine hydroxide adenosyltransferase, N-terminal"/>
    <property type="match status" value="1"/>
</dbReference>
<dbReference type="PANTHER" id="PTHR35092:SF1">
    <property type="entry name" value="CHLORINASE MJ1651"/>
    <property type="match status" value="1"/>
</dbReference>
<accession>A0ABP7PFB4</accession>
<dbReference type="InterPro" id="IPR023227">
    <property type="entry name" value="SAM_OH_AdoTrfase_C_sf"/>
</dbReference>
<comment type="caution">
    <text evidence="5">The sequence shown here is derived from an EMBL/GenBank/DDBJ whole genome shotgun (WGS) entry which is preliminary data.</text>
</comment>